<keyword evidence="9" id="KW-1185">Reference proteome</keyword>
<evidence type="ECO:0000256" key="5">
    <source>
        <dbReference type="ARBA" id="ARBA00023136"/>
    </source>
</evidence>
<dbReference type="GO" id="GO:0070072">
    <property type="term" value="P:vacuolar proton-transporting V-type ATPase complex assembly"/>
    <property type="evidence" value="ECO:0007669"/>
    <property type="project" value="InterPro"/>
</dbReference>
<dbReference type="EMBL" id="KZ678529">
    <property type="protein sequence ID" value="PSR80475.1"/>
    <property type="molecule type" value="Genomic_DNA"/>
</dbReference>
<dbReference type="PANTHER" id="PTHR31394:SF1">
    <property type="entry name" value="TRANSMEMBRANE PROTEIN 199"/>
    <property type="match status" value="1"/>
</dbReference>
<dbReference type="Pfam" id="PF11712">
    <property type="entry name" value="Vma12"/>
    <property type="match status" value="1"/>
</dbReference>
<feature type="transmembrane region" description="Helical" evidence="7">
    <location>
        <begin position="161"/>
        <end position="183"/>
    </location>
</feature>
<feature type="region of interest" description="Disordered" evidence="6">
    <location>
        <begin position="21"/>
        <end position="40"/>
    </location>
</feature>
<dbReference type="Proteomes" id="UP000241462">
    <property type="component" value="Unassembled WGS sequence"/>
</dbReference>
<accession>A0A2T3A0D0</accession>
<evidence type="ECO:0000256" key="2">
    <source>
        <dbReference type="ARBA" id="ARBA00022692"/>
    </source>
</evidence>
<comment type="subcellular location">
    <subcellularLocation>
        <location evidence="1">Endoplasmic reticulum membrane</location>
        <topology evidence="1">Multi-pass membrane protein</topology>
    </subcellularLocation>
</comment>
<keyword evidence="5 7" id="KW-0472">Membrane</keyword>
<dbReference type="STRING" id="2025994.A0A2T3A0D0"/>
<keyword evidence="3" id="KW-0256">Endoplasmic reticulum</keyword>
<keyword evidence="4 7" id="KW-1133">Transmembrane helix</keyword>
<reference evidence="8 9" key="1">
    <citation type="journal article" date="2018" name="Mycol. Prog.">
        <title>Coniella lustricola, a new species from submerged detritus.</title>
        <authorList>
            <person name="Raudabaugh D.B."/>
            <person name="Iturriaga T."/>
            <person name="Carver A."/>
            <person name="Mondo S."/>
            <person name="Pangilinan J."/>
            <person name="Lipzen A."/>
            <person name="He G."/>
            <person name="Amirebrahimi M."/>
            <person name="Grigoriev I.V."/>
            <person name="Miller A.N."/>
        </authorList>
    </citation>
    <scope>NUCLEOTIDE SEQUENCE [LARGE SCALE GENOMIC DNA]</scope>
    <source>
        <strain evidence="8 9">B22-T-1</strain>
    </source>
</reference>
<dbReference type="InParanoid" id="A0A2T3A0D0"/>
<proteinExistence type="predicted"/>
<dbReference type="GO" id="GO:0005789">
    <property type="term" value="C:endoplasmic reticulum membrane"/>
    <property type="evidence" value="ECO:0007669"/>
    <property type="project" value="UniProtKB-SubCell"/>
</dbReference>
<organism evidence="8 9">
    <name type="scientific">Coniella lustricola</name>
    <dbReference type="NCBI Taxonomy" id="2025994"/>
    <lineage>
        <taxon>Eukaryota</taxon>
        <taxon>Fungi</taxon>
        <taxon>Dikarya</taxon>
        <taxon>Ascomycota</taxon>
        <taxon>Pezizomycotina</taxon>
        <taxon>Sordariomycetes</taxon>
        <taxon>Sordariomycetidae</taxon>
        <taxon>Diaporthales</taxon>
        <taxon>Schizoparmaceae</taxon>
        <taxon>Coniella</taxon>
    </lineage>
</organism>
<evidence type="ECO:0000256" key="4">
    <source>
        <dbReference type="ARBA" id="ARBA00022989"/>
    </source>
</evidence>
<evidence type="ECO:0000256" key="7">
    <source>
        <dbReference type="SAM" id="Phobius"/>
    </source>
</evidence>
<dbReference type="OrthoDB" id="19981at2759"/>
<name>A0A2T3A0D0_9PEZI</name>
<feature type="transmembrane region" description="Helical" evidence="7">
    <location>
        <begin position="189"/>
        <end position="210"/>
    </location>
</feature>
<evidence type="ECO:0000256" key="1">
    <source>
        <dbReference type="ARBA" id="ARBA00004477"/>
    </source>
</evidence>
<evidence type="ECO:0000313" key="9">
    <source>
        <dbReference type="Proteomes" id="UP000241462"/>
    </source>
</evidence>
<sequence length="274" mass="30391">MVLLTMTHSIVEALQIRDKITSPDTPAVEGEPPLDEPAVGQPITHSQILDLCTSLQGHGVSEYSLESLLSGARVYIPPPPPKPEPTPEYKALMARLRHDEEERKYQRMVKTANAPLGSQQYATLSSGSLAHSFAEVNRPSNKVDEGDNEVTLDEVHRQMVLIINFLLTILGTAATLWILARWWNTPARLFLTMGGSAIVGVAEIGVYYAYIWHLGEAKKKDQQTKEVQQVVETWVVDKQDSAQDIGGDKRRVGAGYRPDNATVRMRKAPGRAER</sequence>
<protein>
    <submittedName>
        <fullName evidence="8">Endoplasmic reticulum-based factor for assembly of V-ATPase-domain-containing protein</fullName>
    </submittedName>
</protein>
<gene>
    <name evidence="8" type="ORF">BD289DRAFT_440651</name>
</gene>
<evidence type="ECO:0000256" key="3">
    <source>
        <dbReference type="ARBA" id="ARBA00022824"/>
    </source>
</evidence>
<dbReference type="PANTHER" id="PTHR31394">
    <property type="entry name" value="TRANSMEMBRANE PROTEIN 199"/>
    <property type="match status" value="1"/>
</dbReference>
<evidence type="ECO:0000256" key="6">
    <source>
        <dbReference type="SAM" id="MobiDB-lite"/>
    </source>
</evidence>
<evidence type="ECO:0000313" key="8">
    <source>
        <dbReference type="EMBL" id="PSR80475.1"/>
    </source>
</evidence>
<dbReference type="AlphaFoldDB" id="A0A2T3A0D0"/>
<dbReference type="FunCoup" id="A0A2T3A0D0">
    <property type="interactions" value="50"/>
</dbReference>
<dbReference type="InterPro" id="IPR021013">
    <property type="entry name" value="ATPase_Vma12"/>
</dbReference>
<keyword evidence="2 7" id="KW-0812">Transmembrane</keyword>